<dbReference type="AlphaFoldDB" id="A0A212T3S1"/>
<protein>
    <submittedName>
        <fullName evidence="1">Uncharacterized protein</fullName>
    </submittedName>
</protein>
<sequence length="52" mass="5944">MSPARNIYNPIIVSPLKEHDSTPDDQIELRNSIKRRILFLMSTVKSFELASA</sequence>
<organism evidence="1 2">
    <name type="scientific">Polynucleobacter victoriensis</name>
    <dbReference type="NCBI Taxonomy" id="2049319"/>
    <lineage>
        <taxon>Bacteria</taxon>
        <taxon>Pseudomonadati</taxon>
        <taxon>Pseudomonadota</taxon>
        <taxon>Betaproteobacteria</taxon>
        <taxon>Burkholderiales</taxon>
        <taxon>Burkholderiaceae</taxon>
        <taxon>Polynucleobacter</taxon>
    </lineage>
</organism>
<dbReference type="EMBL" id="FYEX01000001">
    <property type="protein sequence ID" value="SNC60669.1"/>
    <property type="molecule type" value="Genomic_DNA"/>
</dbReference>
<evidence type="ECO:0000313" key="2">
    <source>
        <dbReference type="Proteomes" id="UP000197215"/>
    </source>
</evidence>
<reference evidence="1 2" key="1">
    <citation type="submission" date="2017-06" db="EMBL/GenBank/DDBJ databases">
        <authorList>
            <person name="Kim H.J."/>
            <person name="Triplett B.A."/>
        </authorList>
    </citation>
    <scope>NUCLEOTIDE SEQUENCE [LARGE SCALE GENOMIC DNA]</scope>
    <source>
        <strain evidence="1 2">MWH-VicM1</strain>
    </source>
</reference>
<dbReference type="RefSeq" id="WP_165765034.1">
    <property type="nucleotide sequence ID" value="NZ_FYEX01000001.1"/>
</dbReference>
<evidence type="ECO:0000313" key="1">
    <source>
        <dbReference type="EMBL" id="SNC60669.1"/>
    </source>
</evidence>
<proteinExistence type="predicted"/>
<keyword evidence="2" id="KW-1185">Reference proteome</keyword>
<name>A0A212T3S1_9BURK</name>
<gene>
    <name evidence="1" type="ORF">SAMN06295916_0323</name>
</gene>
<dbReference type="Proteomes" id="UP000197215">
    <property type="component" value="Unassembled WGS sequence"/>
</dbReference>
<accession>A0A212T3S1</accession>